<evidence type="ECO:0008006" key="3">
    <source>
        <dbReference type="Google" id="ProtNLM"/>
    </source>
</evidence>
<reference evidence="1 2" key="1">
    <citation type="submission" date="2015-06" db="EMBL/GenBank/DDBJ databases">
        <authorList>
            <person name="Ju K.-S."/>
            <person name="Doroghazi J.R."/>
            <person name="Metcalf W.W."/>
        </authorList>
    </citation>
    <scope>NUCLEOTIDE SEQUENCE [LARGE SCALE GENOMIC DNA]</scope>
    <source>
        <strain evidence="1 2">NRRL 3414</strain>
    </source>
</reference>
<dbReference type="Proteomes" id="UP000037432">
    <property type="component" value="Unassembled WGS sequence"/>
</dbReference>
<protein>
    <recommendedName>
        <fullName evidence="3">Thioredoxin</fullName>
    </recommendedName>
</protein>
<proteinExistence type="predicted"/>
<name>A0A0J7ZJ82_STRVR</name>
<dbReference type="AlphaFoldDB" id="A0A0J7ZJ82"/>
<organism evidence="1 2">
    <name type="scientific">Streptomyces viridochromogenes</name>
    <dbReference type="NCBI Taxonomy" id="1938"/>
    <lineage>
        <taxon>Bacteria</taxon>
        <taxon>Bacillati</taxon>
        <taxon>Actinomycetota</taxon>
        <taxon>Actinomycetes</taxon>
        <taxon>Kitasatosporales</taxon>
        <taxon>Streptomycetaceae</taxon>
        <taxon>Streptomyces</taxon>
    </lineage>
</organism>
<dbReference type="Gene3D" id="3.40.30.10">
    <property type="entry name" value="Glutaredoxin"/>
    <property type="match status" value="1"/>
</dbReference>
<dbReference type="EMBL" id="LFNT01000009">
    <property type="protein sequence ID" value="KMS75213.1"/>
    <property type="molecule type" value="Genomic_DNA"/>
</dbReference>
<sequence>MATTGGRVGLTYVFDVYCAWCHGFAPTLRAFVEADADRVDLRVLPAGLYAGARALPVSAHPHLVRESVRVAELTGAHFGAGHRRTVAEGSTVMDSTDAATGLEALLAQPGADTLRTLEAMQHAWFIDGLSLSDPATYRVLAVELGLSPLAVACAYAAPVTRARATVGLRSVRRLSVESYPALLLTTACGNHHRLGGPLTRVKELTTAFDEYTHRRSVALEGTCAL</sequence>
<accession>A0A0J7ZJ82</accession>
<dbReference type="SUPFAM" id="SSF52833">
    <property type="entry name" value="Thioredoxin-like"/>
    <property type="match status" value="1"/>
</dbReference>
<dbReference type="OrthoDB" id="9813770at2"/>
<evidence type="ECO:0000313" key="1">
    <source>
        <dbReference type="EMBL" id="KMS75213.1"/>
    </source>
</evidence>
<dbReference type="RefSeq" id="WP_053084665.1">
    <property type="nucleotide sequence ID" value="NZ_LFNT01000009.1"/>
</dbReference>
<evidence type="ECO:0000313" key="2">
    <source>
        <dbReference type="Proteomes" id="UP000037432"/>
    </source>
</evidence>
<dbReference type="PATRIC" id="fig|1938.3.peg.2253"/>
<gene>
    <name evidence="1" type="ORF">ACM01_11285</name>
</gene>
<dbReference type="InterPro" id="IPR036249">
    <property type="entry name" value="Thioredoxin-like_sf"/>
</dbReference>
<comment type="caution">
    <text evidence="1">The sequence shown here is derived from an EMBL/GenBank/DDBJ whole genome shotgun (WGS) entry which is preliminary data.</text>
</comment>
<dbReference type="Gene3D" id="1.10.472.60">
    <property type="entry name" value="putative protein disulfide isomerase domain"/>
    <property type="match status" value="1"/>
</dbReference>